<sequence length="373" mass="41627">MRSCCAPPYNKRRLLGLSLLLIVVFIWVTGSFIMKGIFGDDNFGRPFFITFVNTSTFSLYMIPCWIRYKRRHDKPTIISPSRQHTSIELTERLLDGDEHNDAGLSDSDKLIENTEQQSLTAKETIRISAQFCILWFLANYTTNASLIFTTVGSTTILSSLSGLFTLAFGVLFRVERFNWSKMLAVTACIAGAVMVSWSDQVSNNGESKDVPRKLVGDMLALMGALFYGAYTVLLKLRIGDESRIDIFLFFGMVGVFNTVLLWPLFGLLHWFQIESFSFPDTGNLWALILLNAFVGTFISDYLWLRAMLLTSPLVVTLGISLTVPLAMVGDAVFKHILPTAQYSLGAILIMVGFFVVNLGPTEPSPVSNEQPES</sequence>
<keyword evidence="4 7" id="KW-0812">Transmembrane</keyword>
<feature type="transmembrane region" description="Helical" evidence="7">
    <location>
        <begin position="179"/>
        <end position="198"/>
    </location>
</feature>
<proteinExistence type="inferred from homology"/>
<dbReference type="STRING" id="101127.A0A1X2GSS5"/>
<comment type="subcellular location">
    <subcellularLocation>
        <location evidence="1">Membrane</location>
        <topology evidence="1">Multi-pass membrane protein</topology>
    </subcellularLocation>
</comment>
<accession>A0A1X2GSS5</accession>
<dbReference type="InterPro" id="IPR009262">
    <property type="entry name" value="SLC35_F1/F2/F6"/>
</dbReference>
<evidence type="ECO:0000256" key="3">
    <source>
        <dbReference type="ARBA" id="ARBA00022448"/>
    </source>
</evidence>
<dbReference type="GO" id="GO:0000329">
    <property type="term" value="C:fungal-type vacuole membrane"/>
    <property type="evidence" value="ECO:0007669"/>
    <property type="project" value="TreeGrafter"/>
</dbReference>
<feature type="transmembrane region" description="Helical" evidence="7">
    <location>
        <begin position="246"/>
        <end position="271"/>
    </location>
</feature>
<dbReference type="SUPFAM" id="SSF103481">
    <property type="entry name" value="Multidrug resistance efflux transporter EmrE"/>
    <property type="match status" value="2"/>
</dbReference>
<dbReference type="InterPro" id="IPR037185">
    <property type="entry name" value="EmrE-like"/>
</dbReference>
<evidence type="ECO:0000256" key="5">
    <source>
        <dbReference type="ARBA" id="ARBA00022989"/>
    </source>
</evidence>
<protein>
    <recommendedName>
        <fullName evidence="10">EamA domain-containing protein</fullName>
    </recommendedName>
</protein>
<comment type="similarity">
    <text evidence="2">Belongs to the SLC35F solute transporter family.</text>
</comment>
<comment type="caution">
    <text evidence="8">The sequence shown here is derived from an EMBL/GenBank/DDBJ whole genome shotgun (WGS) entry which is preliminary data.</text>
</comment>
<feature type="transmembrane region" description="Helical" evidence="7">
    <location>
        <begin position="218"/>
        <end position="234"/>
    </location>
</feature>
<keyword evidence="3" id="KW-0813">Transport</keyword>
<evidence type="ECO:0000313" key="8">
    <source>
        <dbReference type="EMBL" id="ORX59661.1"/>
    </source>
</evidence>
<evidence type="ECO:0000256" key="7">
    <source>
        <dbReference type="SAM" id="Phobius"/>
    </source>
</evidence>
<feature type="transmembrane region" description="Helical" evidence="7">
    <location>
        <begin position="12"/>
        <end position="34"/>
    </location>
</feature>
<dbReference type="Pfam" id="PF06027">
    <property type="entry name" value="SLC35F"/>
    <property type="match status" value="1"/>
</dbReference>
<dbReference type="Proteomes" id="UP000242146">
    <property type="component" value="Unassembled WGS sequence"/>
</dbReference>
<evidence type="ECO:0008006" key="10">
    <source>
        <dbReference type="Google" id="ProtNLM"/>
    </source>
</evidence>
<feature type="transmembrane region" description="Helical" evidence="7">
    <location>
        <begin position="283"/>
        <end position="304"/>
    </location>
</feature>
<feature type="transmembrane region" description="Helical" evidence="7">
    <location>
        <begin position="154"/>
        <end position="172"/>
    </location>
</feature>
<evidence type="ECO:0000256" key="4">
    <source>
        <dbReference type="ARBA" id="ARBA00022692"/>
    </source>
</evidence>
<feature type="transmembrane region" description="Helical" evidence="7">
    <location>
        <begin position="339"/>
        <end position="358"/>
    </location>
</feature>
<evidence type="ECO:0000313" key="9">
    <source>
        <dbReference type="Proteomes" id="UP000242146"/>
    </source>
</evidence>
<dbReference type="EMBL" id="MCGT01000005">
    <property type="protein sequence ID" value="ORX59661.1"/>
    <property type="molecule type" value="Genomic_DNA"/>
</dbReference>
<dbReference type="AlphaFoldDB" id="A0A1X2GSS5"/>
<dbReference type="PANTHER" id="PTHR23051">
    <property type="entry name" value="SOLUTE CARRIER FAMILY 35, MEMBER F5"/>
    <property type="match status" value="1"/>
</dbReference>
<dbReference type="PANTHER" id="PTHR23051:SF0">
    <property type="entry name" value="SOLUTE CARRIER FAMILY 35 MEMBER F5"/>
    <property type="match status" value="1"/>
</dbReference>
<organism evidence="8 9">
    <name type="scientific">Hesseltinella vesiculosa</name>
    <dbReference type="NCBI Taxonomy" id="101127"/>
    <lineage>
        <taxon>Eukaryota</taxon>
        <taxon>Fungi</taxon>
        <taxon>Fungi incertae sedis</taxon>
        <taxon>Mucoromycota</taxon>
        <taxon>Mucoromycotina</taxon>
        <taxon>Mucoromycetes</taxon>
        <taxon>Mucorales</taxon>
        <taxon>Cunninghamellaceae</taxon>
        <taxon>Hesseltinella</taxon>
    </lineage>
</organism>
<keyword evidence="5 7" id="KW-1133">Transmembrane helix</keyword>
<name>A0A1X2GSS5_9FUNG</name>
<dbReference type="GO" id="GO:0022857">
    <property type="term" value="F:transmembrane transporter activity"/>
    <property type="evidence" value="ECO:0007669"/>
    <property type="project" value="InterPro"/>
</dbReference>
<feature type="transmembrane region" description="Helical" evidence="7">
    <location>
        <begin position="127"/>
        <end position="148"/>
    </location>
</feature>
<reference evidence="8 9" key="1">
    <citation type="submission" date="2016-07" db="EMBL/GenBank/DDBJ databases">
        <title>Pervasive Adenine N6-methylation of Active Genes in Fungi.</title>
        <authorList>
            <consortium name="DOE Joint Genome Institute"/>
            <person name="Mondo S.J."/>
            <person name="Dannebaum R.O."/>
            <person name="Kuo R.C."/>
            <person name="Labutti K."/>
            <person name="Haridas S."/>
            <person name="Kuo A."/>
            <person name="Salamov A."/>
            <person name="Ahrendt S.R."/>
            <person name="Lipzen A."/>
            <person name="Sullivan W."/>
            <person name="Andreopoulos W.B."/>
            <person name="Clum A."/>
            <person name="Lindquist E."/>
            <person name="Daum C."/>
            <person name="Ramamoorthy G.K."/>
            <person name="Gryganskyi A."/>
            <person name="Culley D."/>
            <person name="Magnuson J.K."/>
            <person name="James T.Y."/>
            <person name="O'Malley M.A."/>
            <person name="Stajich J.E."/>
            <person name="Spatafora J.W."/>
            <person name="Visel A."/>
            <person name="Grigoriev I.V."/>
        </authorList>
    </citation>
    <scope>NUCLEOTIDE SEQUENCE [LARGE SCALE GENOMIC DNA]</scope>
    <source>
        <strain evidence="8 9">NRRL 3301</strain>
    </source>
</reference>
<evidence type="ECO:0000256" key="2">
    <source>
        <dbReference type="ARBA" id="ARBA00007863"/>
    </source>
</evidence>
<feature type="transmembrane region" description="Helical" evidence="7">
    <location>
        <begin position="313"/>
        <end position="333"/>
    </location>
</feature>
<keyword evidence="9" id="KW-1185">Reference proteome</keyword>
<gene>
    <name evidence="8" type="ORF">DM01DRAFT_1333125</name>
</gene>
<evidence type="ECO:0000256" key="6">
    <source>
        <dbReference type="ARBA" id="ARBA00023136"/>
    </source>
</evidence>
<evidence type="ECO:0000256" key="1">
    <source>
        <dbReference type="ARBA" id="ARBA00004141"/>
    </source>
</evidence>
<keyword evidence="6 7" id="KW-0472">Membrane</keyword>
<feature type="transmembrane region" description="Helical" evidence="7">
    <location>
        <begin position="46"/>
        <end position="66"/>
    </location>
</feature>
<dbReference type="OrthoDB" id="1436450at2759"/>